<accession>A0A9P4U9W0</accession>
<feature type="transmembrane region" description="Helical" evidence="6">
    <location>
        <begin position="115"/>
        <end position="138"/>
    </location>
</feature>
<feature type="transmembrane region" description="Helical" evidence="6">
    <location>
        <begin position="44"/>
        <end position="68"/>
    </location>
</feature>
<dbReference type="EMBL" id="MU001502">
    <property type="protein sequence ID" value="KAF2443854.1"/>
    <property type="molecule type" value="Genomic_DNA"/>
</dbReference>
<comment type="caution">
    <text evidence="8">The sequence shown here is derived from an EMBL/GenBank/DDBJ whole genome shotgun (WGS) entry which is preliminary data.</text>
</comment>
<dbReference type="PANTHER" id="PTHR33048">
    <property type="entry name" value="PTH11-LIKE INTEGRAL MEMBRANE PROTEIN (AFU_ORTHOLOGUE AFUA_5G11245)"/>
    <property type="match status" value="1"/>
</dbReference>
<dbReference type="Proteomes" id="UP000799764">
    <property type="component" value="Unassembled WGS sequence"/>
</dbReference>
<dbReference type="GO" id="GO:0016020">
    <property type="term" value="C:membrane"/>
    <property type="evidence" value="ECO:0007669"/>
    <property type="project" value="UniProtKB-SubCell"/>
</dbReference>
<dbReference type="Pfam" id="PF20684">
    <property type="entry name" value="Fung_rhodopsin"/>
    <property type="match status" value="1"/>
</dbReference>
<evidence type="ECO:0000313" key="9">
    <source>
        <dbReference type="Proteomes" id="UP000799764"/>
    </source>
</evidence>
<evidence type="ECO:0000256" key="4">
    <source>
        <dbReference type="ARBA" id="ARBA00023136"/>
    </source>
</evidence>
<dbReference type="AlphaFoldDB" id="A0A9P4U9W0"/>
<reference evidence="8" key="1">
    <citation type="journal article" date="2020" name="Stud. Mycol.">
        <title>101 Dothideomycetes genomes: a test case for predicting lifestyles and emergence of pathogens.</title>
        <authorList>
            <person name="Haridas S."/>
            <person name="Albert R."/>
            <person name="Binder M."/>
            <person name="Bloem J."/>
            <person name="Labutti K."/>
            <person name="Salamov A."/>
            <person name="Andreopoulos B."/>
            <person name="Baker S."/>
            <person name="Barry K."/>
            <person name="Bills G."/>
            <person name="Bluhm B."/>
            <person name="Cannon C."/>
            <person name="Castanera R."/>
            <person name="Culley D."/>
            <person name="Daum C."/>
            <person name="Ezra D."/>
            <person name="Gonzalez J."/>
            <person name="Henrissat B."/>
            <person name="Kuo A."/>
            <person name="Liang C."/>
            <person name="Lipzen A."/>
            <person name="Lutzoni F."/>
            <person name="Magnuson J."/>
            <person name="Mondo S."/>
            <person name="Nolan M."/>
            <person name="Ohm R."/>
            <person name="Pangilinan J."/>
            <person name="Park H.-J."/>
            <person name="Ramirez L."/>
            <person name="Alfaro M."/>
            <person name="Sun H."/>
            <person name="Tritt A."/>
            <person name="Yoshinaga Y."/>
            <person name="Zwiers L.-H."/>
            <person name="Turgeon B."/>
            <person name="Goodwin S."/>
            <person name="Spatafora J."/>
            <person name="Crous P."/>
            <person name="Grigoriev I."/>
        </authorList>
    </citation>
    <scope>NUCLEOTIDE SEQUENCE</scope>
    <source>
        <strain evidence="8">CBS 690.94</strain>
    </source>
</reference>
<keyword evidence="3 6" id="KW-1133">Transmembrane helix</keyword>
<dbReference type="InterPro" id="IPR049326">
    <property type="entry name" value="Rhodopsin_dom_fungi"/>
</dbReference>
<comment type="subcellular location">
    <subcellularLocation>
        <location evidence="1">Membrane</location>
        <topology evidence="1">Multi-pass membrane protein</topology>
    </subcellularLocation>
</comment>
<name>A0A9P4U9W0_9PLEO</name>
<gene>
    <name evidence="8" type="ORF">P171DRAFT_455651</name>
</gene>
<feature type="domain" description="Rhodopsin" evidence="7">
    <location>
        <begin position="28"/>
        <end position="268"/>
    </location>
</feature>
<feature type="transmembrane region" description="Helical" evidence="6">
    <location>
        <begin position="12"/>
        <end position="32"/>
    </location>
</feature>
<feature type="transmembrane region" description="Helical" evidence="6">
    <location>
        <begin position="244"/>
        <end position="263"/>
    </location>
</feature>
<evidence type="ECO:0000259" key="7">
    <source>
        <dbReference type="Pfam" id="PF20684"/>
    </source>
</evidence>
<evidence type="ECO:0000256" key="3">
    <source>
        <dbReference type="ARBA" id="ARBA00022989"/>
    </source>
</evidence>
<comment type="similarity">
    <text evidence="5">Belongs to the SAT4 family.</text>
</comment>
<proteinExistence type="inferred from homology"/>
<evidence type="ECO:0000313" key="8">
    <source>
        <dbReference type="EMBL" id="KAF2443854.1"/>
    </source>
</evidence>
<organism evidence="8 9">
    <name type="scientific">Karstenula rhodostoma CBS 690.94</name>
    <dbReference type="NCBI Taxonomy" id="1392251"/>
    <lineage>
        <taxon>Eukaryota</taxon>
        <taxon>Fungi</taxon>
        <taxon>Dikarya</taxon>
        <taxon>Ascomycota</taxon>
        <taxon>Pezizomycotina</taxon>
        <taxon>Dothideomycetes</taxon>
        <taxon>Pleosporomycetidae</taxon>
        <taxon>Pleosporales</taxon>
        <taxon>Massarineae</taxon>
        <taxon>Didymosphaeriaceae</taxon>
        <taxon>Karstenula</taxon>
    </lineage>
</organism>
<dbReference type="OrthoDB" id="5393606at2759"/>
<evidence type="ECO:0000256" key="1">
    <source>
        <dbReference type="ARBA" id="ARBA00004141"/>
    </source>
</evidence>
<evidence type="ECO:0000256" key="6">
    <source>
        <dbReference type="SAM" id="Phobius"/>
    </source>
</evidence>
<feature type="transmembrane region" description="Helical" evidence="6">
    <location>
        <begin position="199"/>
        <end position="222"/>
    </location>
</feature>
<sequence>MFWDTPSIPALYGSIIPFLILDVIVIILRFVMRRRLGQKFQADDWLMLPAFVGVIGLATIEFLARMLLDGHLQNQLEYSSLILFTATAGLIKISVLILYRRIFTIIPSYKDARNIFFIAMITLISAWALSWIFAFVFMCRKDVQTLFTSPENLTAKCVDTFAVGYSHSISDFITDALILLIPIPFVWKLQLPIGRRLAVVGIFLVGVLAAGSSLVRMIWMAWNQSVGFGDETDEERTVMITTELYWMMLSICLGILASCLPTLRGMFRTKPMKSFVHGIRSVFTLTSASRSRSWKGSKGDSPDASFESERVTAAKLSYSGHSKSSVEA</sequence>
<keyword evidence="9" id="KW-1185">Reference proteome</keyword>
<evidence type="ECO:0000256" key="5">
    <source>
        <dbReference type="ARBA" id="ARBA00038359"/>
    </source>
</evidence>
<dbReference type="PANTHER" id="PTHR33048:SF157">
    <property type="entry name" value="INTEGRAL MEMBRANE PROTEIN"/>
    <property type="match status" value="1"/>
</dbReference>
<evidence type="ECO:0000256" key="2">
    <source>
        <dbReference type="ARBA" id="ARBA00022692"/>
    </source>
</evidence>
<dbReference type="InterPro" id="IPR052337">
    <property type="entry name" value="SAT4-like"/>
</dbReference>
<keyword evidence="2 6" id="KW-0812">Transmembrane</keyword>
<feature type="transmembrane region" description="Helical" evidence="6">
    <location>
        <begin position="169"/>
        <end position="187"/>
    </location>
</feature>
<feature type="transmembrane region" description="Helical" evidence="6">
    <location>
        <begin position="80"/>
        <end position="103"/>
    </location>
</feature>
<keyword evidence="4 6" id="KW-0472">Membrane</keyword>
<protein>
    <recommendedName>
        <fullName evidence="7">Rhodopsin domain-containing protein</fullName>
    </recommendedName>
</protein>